<evidence type="ECO:0000256" key="4">
    <source>
        <dbReference type="ARBA" id="ARBA00022833"/>
    </source>
</evidence>
<protein>
    <recommendedName>
        <fullName evidence="5">Peptidase M10 metallopeptidase domain-containing protein</fullName>
    </recommendedName>
</protein>
<dbReference type="GO" id="GO:0004222">
    <property type="term" value="F:metalloendopeptidase activity"/>
    <property type="evidence" value="ECO:0007669"/>
    <property type="project" value="InterPro"/>
</dbReference>
<dbReference type="GO" id="GO:0006508">
    <property type="term" value="P:proteolysis"/>
    <property type="evidence" value="ECO:0007669"/>
    <property type="project" value="UniProtKB-KW"/>
</dbReference>
<dbReference type="GO" id="GO:0008270">
    <property type="term" value="F:zinc ion binding"/>
    <property type="evidence" value="ECO:0007669"/>
    <property type="project" value="InterPro"/>
</dbReference>
<evidence type="ECO:0000259" key="5">
    <source>
        <dbReference type="Pfam" id="PF00413"/>
    </source>
</evidence>
<evidence type="ECO:0000256" key="3">
    <source>
        <dbReference type="ARBA" id="ARBA00022801"/>
    </source>
</evidence>
<dbReference type="InterPro" id="IPR001818">
    <property type="entry name" value="Pept_M10_metallopeptidase"/>
</dbReference>
<evidence type="ECO:0000256" key="2">
    <source>
        <dbReference type="ARBA" id="ARBA00022723"/>
    </source>
</evidence>
<dbReference type="AlphaFoldDB" id="A0A559IVI5"/>
<dbReference type="Gene3D" id="3.40.390.10">
    <property type="entry name" value="Collagenase (Catalytic Domain)"/>
    <property type="match status" value="1"/>
</dbReference>
<dbReference type="OrthoDB" id="9802318at2"/>
<evidence type="ECO:0000313" key="6">
    <source>
        <dbReference type="EMBL" id="TVX91657.1"/>
    </source>
</evidence>
<dbReference type="InterPro" id="IPR024079">
    <property type="entry name" value="MetalloPept_cat_dom_sf"/>
</dbReference>
<dbReference type="SUPFAM" id="SSF55486">
    <property type="entry name" value="Metalloproteases ('zincins'), catalytic domain"/>
    <property type="match status" value="1"/>
</dbReference>
<keyword evidence="4" id="KW-0862">Zinc</keyword>
<evidence type="ECO:0000256" key="1">
    <source>
        <dbReference type="ARBA" id="ARBA00022670"/>
    </source>
</evidence>
<dbReference type="GO" id="GO:0031012">
    <property type="term" value="C:extracellular matrix"/>
    <property type="evidence" value="ECO:0007669"/>
    <property type="project" value="InterPro"/>
</dbReference>
<dbReference type="RefSeq" id="WP_144986369.1">
    <property type="nucleotide sequence ID" value="NZ_VNJK01000001.1"/>
</dbReference>
<gene>
    <name evidence="6" type="ORF">FPZ44_00440</name>
</gene>
<reference evidence="6 7" key="1">
    <citation type="submission" date="2019-07" db="EMBL/GenBank/DDBJ databases">
        <authorList>
            <person name="Kim J."/>
        </authorList>
    </citation>
    <scope>NUCLEOTIDE SEQUENCE [LARGE SCALE GENOMIC DNA]</scope>
    <source>
        <strain evidence="6 7">N4</strain>
    </source>
</reference>
<accession>A0A559IVI5</accession>
<keyword evidence="2" id="KW-0479">Metal-binding</keyword>
<keyword evidence="3" id="KW-0378">Hydrolase</keyword>
<evidence type="ECO:0000313" key="7">
    <source>
        <dbReference type="Proteomes" id="UP000318102"/>
    </source>
</evidence>
<keyword evidence="1" id="KW-0645">Protease</keyword>
<sequence length="177" mass="19318">MSDRVSDEHNQQSVRLHFKILHEPIVPVDEMVNAMKGVYASAGFQVDVVSTEHLDLPLLMDIDVGQCVANSATEEQEELYAHRNHVGDNELTVYFVRSTVPSYNGCAAHPIGRPGAVVARVASVWTLGHEVGHVLGLPHTANRDSLMYGGGTNNITNPPPDLSSSEINMMENSPYTI</sequence>
<dbReference type="Proteomes" id="UP000318102">
    <property type="component" value="Unassembled WGS sequence"/>
</dbReference>
<organism evidence="6 7">
    <name type="scientific">Paenibacillus agilis</name>
    <dbReference type="NCBI Taxonomy" id="3020863"/>
    <lineage>
        <taxon>Bacteria</taxon>
        <taxon>Bacillati</taxon>
        <taxon>Bacillota</taxon>
        <taxon>Bacilli</taxon>
        <taxon>Bacillales</taxon>
        <taxon>Paenibacillaceae</taxon>
        <taxon>Paenibacillus</taxon>
    </lineage>
</organism>
<keyword evidence="7" id="KW-1185">Reference proteome</keyword>
<dbReference type="EMBL" id="VNJK01000001">
    <property type="protein sequence ID" value="TVX91657.1"/>
    <property type="molecule type" value="Genomic_DNA"/>
</dbReference>
<dbReference type="Pfam" id="PF00413">
    <property type="entry name" value="Peptidase_M10"/>
    <property type="match status" value="1"/>
</dbReference>
<name>A0A559IVI5_9BACL</name>
<proteinExistence type="predicted"/>
<feature type="domain" description="Peptidase M10 metallopeptidase" evidence="5">
    <location>
        <begin position="124"/>
        <end position="148"/>
    </location>
</feature>
<comment type="caution">
    <text evidence="6">The sequence shown here is derived from an EMBL/GenBank/DDBJ whole genome shotgun (WGS) entry which is preliminary data.</text>
</comment>